<sequence length="370" mass="42277">MEGFDRNFGFGFMRLPMDGEQVDIPQTTQMVDEYLNAGFTYFDTAHGYLQGKSEQVLKTCLTSRYPRERFVLTDKLTNFFFQSEADIRPFFQSQLEACGVDYFDFYLMHAQSEEKFAYFKTHRAYETAFALKAEGKIRHVGISFHDRAEVLDRILTEYPQIEVVQIQFNYVDYDDPAVQSRLCYEVCRKHNKPVIVMEPVKGGNLVNLPQQARDVLDALHGGSPASYAIRFAAGFPGIVMVLSGMSDLAQLRENVSLMQNFKPLNEQELAAIAQVQQIFRSMHLIPCTACRYCVDGCPQRIAIPDLFSLMNTWKLHHNHNAVYYYDSVYTAPGSRASDCVRCGKCEAACPQHLPIRELLEQVAAELEQED</sequence>
<dbReference type="RefSeq" id="WP_186878733.1">
    <property type="nucleotide sequence ID" value="NZ_JACOPN010000006.1"/>
</dbReference>
<dbReference type="CDD" id="cd19096">
    <property type="entry name" value="AKR_Fe-S_oxidoreductase"/>
    <property type="match status" value="1"/>
</dbReference>
<feature type="domain" description="4Fe-4S ferredoxin-type" evidence="4">
    <location>
        <begin position="330"/>
        <end position="358"/>
    </location>
</feature>
<dbReference type="Proteomes" id="UP000602260">
    <property type="component" value="Unassembled WGS sequence"/>
</dbReference>
<protein>
    <submittedName>
        <fullName evidence="5">Aldo/keto reductase</fullName>
    </submittedName>
</protein>
<dbReference type="InterPro" id="IPR053135">
    <property type="entry name" value="AKR2_Oxidoreductase"/>
</dbReference>
<evidence type="ECO:0000313" key="5">
    <source>
        <dbReference type="EMBL" id="MBC5717494.1"/>
    </source>
</evidence>
<keyword evidence="1" id="KW-0479">Metal-binding</keyword>
<dbReference type="PANTHER" id="PTHR43312">
    <property type="entry name" value="D-THREO-ALDOSE 1-DEHYDROGENASE"/>
    <property type="match status" value="1"/>
</dbReference>
<dbReference type="InterPro" id="IPR023210">
    <property type="entry name" value="NADP_OxRdtase_dom"/>
</dbReference>
<dbReference type="InterPro" id="IPR036812">
    <property type="entry name" value="NAD(P)_OxRdtase_dom_sf"/>
</dbReference>
<proteinExistence type="predicted"/>
<organism evidence="5 6">
    <name type="scientific">Flintibacter faecis</name>
    <dbReference type="NCBI Taxonomy" id="2763047"/>
    <lineage>
        <taxon>Bacteria</taxon>
        <taxon>Bacillati</taxon>
        <taxon>Bacillota</taxon>
        <taxon>Clostridia</taxon>
        <taxon>Eubacteriales</taxon>
        <taxon>Flintibacter</taxon>
    </lineage>
</organism>
<dbReference type="Gene3D" id="3.30.70.20">
    <property type="match status" value="1"/>
</dbReference>
<dbReference type="AlphaFoldDB" id="A0A8J6M1V9"/>
<gene>
    <name evidence="5" type="ORF">H8S55_09205</name>
</gene>
<keyword evidence="2" id="KW-0408">Iron</keyword>
<evidence type="ECO:0000256" key="1">
    <source>
        <dbReference type="ARBA" id="ARBA00022723"/>
    </source>
</evidence>
<accession>A0A8J6M1V9</accession>
<keyword evidence="3" id="KW-0411">Iron-sulfur</keyword>
<dbReference type="PROSITE" id="PS00198">
    <property type="entry name" value="4FE4S_FER_1"/>
    <property type="match status" value="1"/>
</dbReference>
<dbReference type="InterPro" id="IPR017900">
    <property type="entry name" value="4Fe4S_Fe_S_CS"/>
</dbReference>
<dbReference type="EMBL" id="JACOPN010000006">
    <property type="protein sequence ID" value="MBC5717494.1"/>
    <property type="molecule type" value="Genomic_DNA"/>
</dbReference>
<name>A0A8J6M1V9_9FIRM</name>
<dbReference type="InterPro" id="IPR017896">
    <property type="entry name" value="4Fe4S_Fe-S-bd"/>
</dbReference>
<dbReference type="GO" id="GO:0051536">
    <property type="term" value="F:iron-sulfur cluster binding"/>
    <property type="evidence" value="ECO:0007669"/>
    <property type="project" value="UniProtKB-KW"/>
</dbReference>
<dbReference type="GO" id="GO:0046872">
    <property type="term" value="F:metal ion binding"/>
    <property type="evidence" value="ECO:0007669"/>
    <property type="project" value="UniProtKB-KW"/>
</dbReference>
<comment type="caution">
    <text evidence="5">The sequence shown here is derived from an EMBL/GenBank/DDBJ whole genome shotgun (WGS) entry which is preliminary data.</text>
</comment>
<dbReference type="PANTHER" id="PTHR43312:SF2">
    <property type="entry name" value="OXIDOREDUCTASE"/>
    <property type="match status" value="1"/>
</dbReference>
<dbReference type="Pfam" id="PF00248">
    <property type="entry name" value="Aldo_ket_red"/>
    <property type="match status" value="1"/>
</dbReference>
<reference evidence="5" key="1">
    <citation type="submission" date="2020-08" db="EMBL/GenBank/DDBJ databases">
        <title>Genome public.</title>
        <authorList>
            <person name="Liu C."/>
            <person name="Sun Q."/>
        </authorList>
    </citation>
    <scope>NUCLEOTIDE SEQUENCE</scope>
    <source>
        <strain evidence="5">BX5</strain>
    </source>
</reference>
<evidence type="ECO:0000256" key="2">
    <source>
        <dbReference type="ARBA" id="ARBA00023004"/>
    </source>
</evidence>
<dbReference type="PROSITE" id="PS51379">
    <property type="entry name" value="4FE4S_FER_2"/>
    <property type="match status" value="1"/>
</dbReference>
<dbReference type="SUPFAM" id="SSF46548">
    <property type="entry name" value="alpha-helical ferredoxin"/>
    <property type="match status" value="1"/>
</dbReference>
<evidence type="ECO:0000259" key="4">
    <source>
        <dbReference type="PROSITE" id="PS51379"/>
    </source>
</evidence>
<dbReference type="Pfam" id="PF13187">
    <property type="entry name" value="Fer4_9"/>
    <property type="match status" value="1"/>
</dbReference>
<evidence type="ECO:0000256" key="3">
    <source>
        <dbReference type="ARBA" id="ARBA00023014"/>
    </source>
</evidence>
<keyword evidence="6" id="KW-1185">Reference proteome</keyword>
<evidence type="ECO:0000313" key="6">
    <source>
        <dbReference type="Proteomes" id="UP000602260"/>
    </source>
</evidence>
<dbReference type="Gene3D" id="3.20.20.100">
    <property type="entry name" value="NADP-dependent oxidoreductase domain"/>
    <property type="match status" value="1"/>
</dbReference>
<dbReference type="SUPFAM" id="SSF51430">
    <property type="entry name" value="NAD(P)-linked oxidoreductase"/>
    <property type="match status" value="1"/>
</dbReference>